<dbReference type="InterPro" id="IPR041526">
    <property type="entry name" value="DAPG_hydrolase"/>
</dbReference>
<evidence type="ECO:0000256" key="5">
    <source>
        <dbReference type="ARBA" id="ARBA00023459"/>
    </source>
</evidence>
<keyword evidence="4" id="KW-0862">Zinc</keyword>
<dbReference type="Proteomes" id="UP000275579">
    <property type="component" value="Chromosome"/>
</dbReference>
<evidence type="ECO:0000256" key="4">
    <source>
        <dbReference type="ARBA" id="ARBA00022833"/>
    </source>
</evidence>
<dbReference type="Pfam" id="PF18089">
    <property type="entry name" value="DAPG_hydrolase"/>
    <property type="match status" value="1"/>
</dbReference>
<comment type="cofactor">
    <cofactor evidence="1">
        <name>Zn(2+)</name>
        <dbReference type="ChEBI" id="CHEBI:29105"/>
    </cofactor>
</comment>
<evidence type="ECO:0000313" key="8">
    <source>
        <dbReference type="Proteomes" id="UP000275579"/>
    </source>
</evidence>
<organism evidence="7 8">
    <name type="scientific">Streptomyces lydicus</name>
    <dbReference type="NCBI Taxonomy" id="47763"/>
    <lineage>
        <taxon>Bacteria</taxon>
        <taxon>Bacillati</taxon>
        <taxon>Actinomycetota</taxon>
        <taxon>Actinomycetes</taxon>
        <taxon>Kitasatosporales</taxon>
        <taxon>Streptomycetaceae</taxon>
        <taxon>Streptomyces</taxon>
    </lineage>
</organism>
<protein>
    <recommendedName>
        <fullName evidence="6">DAPG hydrolase PhiG domain-containing protein</fullName>
    </recommendedName>
</protein>
<evidence type="ECO:0000256" key="2">
    <source>
        <dbReference type="ARBA" id="ARBA00022723"/>
    </source>
</evidence>
<dbReference type="GO" id="GO:0016787">
    <property type="term" value="F:hydrolase activity"/>
    <property type="evidence" value="ECO:0007669"/>
    <property type="project" value="UniProtKB-KW"/>
</dbReference>
<feature type="domain" description="DAPG hydrolase PhiG" evidence="6">
    <location>
        <begin position="60"/>
        <end position="260"/>
    </location>
</feature>
<accession>A0A3Q9KFB4</accession>
<reference evidence="7 8" key="1">
    <citation type="submission" date="2018-04" db="EMBL/GenBank/DDBJ databases">
        <title>Complete genome sequences of Streptomyces lydicus strain WYEC and characterization of antagonistic properties of biological control agents.</title>
        <authorList>
            <person name="Mariita R.M."/>
            <person name="Sello J.K."/>
        </authorList>
    </citation>
    <scope>NUCLEOTIDE SEQUENCE [LARGE SCALE GENOMIC DNA]</scope>
    <source>
        <strain evidence="7 8">WYEC 108</strain>
    </source>
</reference>
<proteinExistence type="inferred from homology"/>
<evidence type="ECO:0000256" key="1">
    <source>
        <dbReference type="ARBA" id="ARBA00001947"/>
    </source>
</evidence>
<comment type="similarity">
    <text evidence="5">Belongs to the DAPG/phloretin hydrolase family.</text>
</comment>
<evidence type="ECO:0000313" key="7">
    <source>
        <dbReference type="EMBL" id="AZS75699.1"/>
    </source>
</evidence>
<dbReference type="EMBL" id="CP029042">
    <property type="protein sequence ID" value="AZS75699.1"/>
    <property type="molecule type" value="Genomic_DNA"/>
</dbReference>
<keyword evidence="2" id="KW-0479">Metal-binding</keyword>
<name>A0A3Q9KFB4_9ACTN</name>
<dbReference type="AlphaFoldDB" id="A0A3Q9KFB4"/>
<keyword evidence="3" id="KW-0378">Hydrolase</keyword>
<gene>
    <name evidence="7" type="ORF">DDE74_36695</name>
</gene>
<sequence length="268" mass="30649">MLPVTYYPVPTQDLYRRNAERIKGKPYAKYFNGDLWLHDEVLPFLKEPMDSAATLSSDPADLNTLLEPGYHPVETGFGLTHAGHPYVTSLTRFPGCTPQMFTWWFWWHSVEPERYSLWYPHNHVQAVPRNKDVLTQPGLSDAERYIGNTHDILEYIGPTRSELTIEFVDPADLGIDTSRFPEAGYRAHACGRIQGGCMIHLVRDTDDGFELRSRYIFDQAPASAPDNTEARDQALAFAYELVLHDQIEFTHLSAFLADIYTEFGQQHP</sequence>
<dbReference type="RefSeq" id="WP_127154427.1">
    <property type="nucleotide sequence ID" value="NZ_CP029042.1"/>
</dbReference>
<evidence type="ECO:0000256" key="3">
    <source>
        <dbReference type="ARBA" id="ARBA00022801"/>
    </source>
</evidence>
<evidence type="ECO:0000259" key="6">
    <source>
        <dbReference type="Pfam" id="PF18089"/>
    </source>
</evidence>
<dbReference type="GO" id="GO:0046872">
    <property type="term" value="F:metal ion binding"/>
    <property type="evidence" value="ECO:0007669"/>
    <property type="project" value="UniProtKB-KW"/>
</dbReference>